<name>A0A381PLX4_9ZZZZ</name>
<proteinExistence type="predicted"/>
<protein>
    <submittedName>
        <fullName evidence="1">Uncharacterized protein</fullName>
    </submittedName>
</protein>
<evidence type="ECO:0000313" key="1">
    <source>
        <dbReference type="EMBL" id="SUZ66453.1"/>
    </source>
</evidence>
<dbReference type="EMBL" id="UINC01000984">
    <property type="protein sequence ID" value="SUZ66453.1"/>
    <property type="molecule type" value="Genomic_DNA"/>
</dbReference>
<accession>A0A381PLX4</accession>
<dbReference type="AlphaFoldDB" id="A0A381PLX4"/>
<organism evidence="1">
    <name type="scientific">marine metagenome</name>
    <dbReference type="NCBI Taxonomy" id="408172"/>
    <lineage>
        <taxon>unclassified sequences</taxon>
        <taxon>metagenomes</taxon>
        <taxon>ecological metagenomes</taxon>
    </lineage>
</organism>
<sequence>MEVQSYSDTLQLNAPSSILRLAHEFIIPESVQITHSGDLIQADTIDWVQGILVLAPVDYSPNAEYIIDYDYLPTGLPLQAGPKWKFLPYLDLEEDILPNAPDPVLAMNSPDRGLSTVYSSGSIYRQLNMSPMGGSDFSGGLHMQLNGDLGENVQISGVLNDTDLPLQPEGTTRELEALDQIYLSVTHPQYSVDAGDIIYDYEYADLHHINRKLVGLKNNFQINEWQGSAVYAGSRGTFHTLEMKGRDGDQGPYRLQGKDGSKDIIVLSGTEKVWVDGQEMIRGYNHDYTIDYSLAEIYFTADILIHSDTDIFFEFQYSDFNFSKGFAGGTLEKNLNQHGKISIGLFQDADQFKQSAWSKAVLDSLRAATSGQVQVDSRQIDDQGDYVFRDSIYVYDPDHMIAEGDRYQTVFSYDGSGSYARQISPLGRVYYEYIPVDQRVSTMDLYSPYKQLNAPQSHRFGFIGANYQLGEHLSLEGLVSGSGLDQNTLSVLDNAGQNGIAHQFSIRADSISLGPARAQVIVSDWYRNDPYQPLGQENNIRQQTYWHENTLFSQGIRETDLQTEISIPGLGTTLLERSYLKTGQKDLSAIHLQQDIRYPRFNNSSLSLLQIQKPQGTFKKISSRFNFHSSNYIPFLLYRYEHNPMETQFNEYGSGLTFTGENRNLEAGIQIRTNEINEDTLAGHWQRESEDVVGFFNYKTSQRQGWSQDITYKRRLKSFANDLSSFDYSLARIHMSYQQVSSPFRWDFTLKTEESFSEQRAVVYDSIGPGLGQYRYDSEFNAYISDHNGAYIAYTVQTGQRHPTTVVESVQRLAYDFGKMNGLPDVLVRSDTRIDFRGNHFQGAGLLEPDLKDSSLARARLVSRMELDFYGLNRALSWVEVQQSFSGLDPRGNDLESSWETGADITRHLTRSLALQAKSRYRSKEIRSTVSVMRDRSVEGWWQEMHLLLHGNKTADMDFVVLGGEDKGLQQEKSYSAQALGFAFDGRIFIRRAGRIQTRIERANVTANRDAVYLPPEALNGYPLGTGIRSNTRLQYFINRSISITLSMNTIRDSRYKKLTTFLGEIRAHF</sequence>
<reference evidence="1" key="1">
    <citation type="submission" date="2018-05" db="EMBL/GenBank/DDBJ databases">
        <authorList>
            <person name="Lanie J.A."/>
            <person name="Ng W.-L."/>
            <person name="Kazmierczak K.M."/>
            <person name="Andrzejewski T.M."/>
            <person name="Davidsen T.M."/>
            <person name="Wayne K.J."/>
            <person name="Tettelin H."/>
            <person name="Glass J.I."/>
            <person name="Rusch D."/>
            <person name="Podicherti R."/>
            <person name="Tsui H.-C.T."/>
            <person name="Winkler M.E."/>
        </authorList>
    </citation>
    <scope>NUCLEOTIDE SEQUENCE</scope>
</reference>
<gene>
    <name evidence="1" type="ORF">METZ01_LOCUS19307</name>
</gene>